<dbReference type="EC" id="2.5.1.15" evidence="4 9"/>
<comment type="function">
    <text evidence="9">Catalyzes the condensation of para-aminobenzoate (pABA) with 6-hydroxymethyl-7,8-dihydropterin diphosphate (DHPt-PP) to form 7,8-dihydropteroate (H2Pte), the immediate precursor of folate derivatives.</text>
</comment>
<comment type="catalytic activity">
    <reaction evidence="1">
        <text>(7,8-dihydropterin-6-yl)methyl diphosphate + 4-aminobenzoate = 7,8-dihydropteroate + diphosphate</text>
        <dbReference type="Rhea" id="RHEA:19949"/>
        <dbReference type="ChEBI" id="CHEBI:17836"/>
        <dbReference type="ChEBI" id="CHEBI:17839"/>
        <dbReference type="ChEBI" id="CHEBI:33019"/>
        <dbReference type="ChEBI" id="CHEBI:72950"/>
        <dbReference type="EC" id="2.5.1.15"/>
    </reaction>
</comment>
<evidence type="ECO:0000256" key="4">
    <source>
        <dbReference type="ARBA" id="ARBA00012458"/>
    </source>
</evidence>
<organism evidence="12 13">
    <name type="scientific">Methyloligella halotolerans</name>
    <dbReference type="NCBI Taxonomy" id="1177755"/>
    <lineage>
        <taxon>Bacteria</taxon>
        <taxon>Pseudomonadati</taxon>
        <taxon>Pseudomonadota</taxon>
        <taxon>Alphaproteobacteria</taxon>
        <taxon>Hyphomicrobiales</taxon>
        <taxon>Hyphomicrobiaceae</taxon>
        <taxon>Methyloligella</taxon>
    </lineage>
</organism>
<dbReference type="GO" id="GO:0005829">
    <property type="term" value="C:cytosol"/>
    <property type="evidence" value="ECO:0007669"/>
    <property type="project" value="TreeGrafter"/>
</dbReference>
<keyword evidence="8 9" id="KW-0289">Folate biosynthesis</keyword>
<dbReference type="GO" id="GO:0046656">
    <property type="term" value="P:folic acid biosynthetic process"/>
    <property type="evidence" value="ECO:0007669"/>
    <property type="project" value="UniProtKB-KW"/>
</dbReference>
<dbReference type="EMBL" id="MASI01000003">
    <property type="protein sequence ID" value="ODA67575.1"/>
    <property type="molecule type" value="Genomic_DNA"/>
</dbReference>
<accession>A0A1E2RZQ4</accession>
<dbReference type="InterPro" id="IPR045031">
    <property type="entry name" value="DHP_synth-like"/>
</dbReference>
<name>A0A1E2RZQ4_9HYPH</name>
<comment type="similarity">
    <text evidence="9">Belongs to the DHPS family.</text>
</comment>
<comment type="caution">
    <text evidence="12">The sequence shown here is derived from an EMBL/GenBank/DDBJ whole genome shotgun (WGS) entry which is preliminary data.</text>
</comment>
<evidence type="ECO:0000256" key="8">
    <source>
        <dbReference type="ARBA" id="ARBA00022909"/>
    </source>
</evidence>
<dbReference type="InterPro" id="IPR011005">
    <property type="entry name" value="Dihydropteroate_synth-like_sf"/>
</dbReference>
<dbReference type="GO" id="GO:0046654">
    <property type="term" value="P:tetrahydrofolate biosynthetic process"/>
    <property type="evidence" value="ECO:0007669"/>
    <property type="project" value="UniProtKB-UniPathway"/>
</dbReference>
<evidence type="ECO:0000256" key="1">
    <source>
        <dbReference type="ARBA" id="ARBA00000012"/>
    </source>
</evidence>
<dbReference type="InterPro" id="IPR000489">
    <property type="entry name" value="Pterin-binding_dom"/>
</dbReference>
<comment type="pathway">
    <text evidence="3 9">Cofactor biosynthesis; tetrahydrofolate biosynthesis; 7,8-dihydrofolate from 2-amino-4-hydroxy-6-hydroxymethyl-7,8-dihydropteridine diphosphate and 4-aminobenzoate: step 1/2.</text>
</comment>
<dbReference type="InterPro" id="IPR006390">
    <property type="entry name" value="DHP_synth_dom"/>
</dbReference>
<feature type="domain" description="Pterin-binding" evidence="11">
    <location>
        <begin position="94"/>
        <end position="305"/>
    </location>
</feature>
<feature type="region of interest" description="Disordered" evidence="10">
    <location>
        <begin position="244"/>
        <end position="264"/>
    </location>
</feature>
<dbReference type="AlphaFoldDB" id="A0A1E2RZQ4"/>
<proteinExistence type="inferred from homology"/>
<dbReference type="Proteomes" id="UP000095087">
    <property type="component" value="Unassembled WGS sequence"/>
</dbReference>
<evidence type="ECO:0000256" key="5">
    <source>
        <dbReference type="ARBA" id="ARBA00022679"/>
    </source>
</evidence>
<evidence type="ECO:0000256" key="3">
    <source>
        <dbReference type="ARBA" id="ARBA00004763"/>
    </source>
</evidence>
<dbReference type="PROSITE" id="PS00793">
    <property type="entry name" value="DHPS_2"/>
    <property type="match status" value="1"/>
</dbReference>
<evidence type="ECO:0000313" key="12">
    <source>
        <dbReference type="EMBL" id="ODA67575.1"/>
    </source>
</evidence>
<gene>
    <name evidence="12" type="ORF">A7A08_01609</name>
</gene>
<dbReference type="SUPFAM" id="SSF51717">
    <property type="entry name" value="Dihydropteroate synthetase-like"/>
    <property type="match status" value="1"/>
</dbReference>
<keyword evidence="13" id="KW-1185">Reference proteome</keyword>
<evidence type="ECO:0000256" key="7">
    <source>
        <dbReference type="ARBA" id="ARBA00022842"/>
    </source>
</evidence>
<evidence type="ECO:0000256" key="6">
    <source>
        <dbReference type="ARBA" id="ARBA00022723"/>
    </source>
</evidence>
<dbReference type="PANTHER" id="PTHR20941:SF1">
    <property type="entry name" value="FOLIC ACID SYNTHESIS PROTEIN FOL1"/>
    <property type="match status" value="1"/>
</dbReference>
<keyword evidence="7 9" id="KW-0460">Magnesium</keyword>
<protein>
    <recommendedName>
        <fullName evidence="4 9">Dihydropteroate synthase</fullName>
        <shortName evidence="9">DHPS</shortName>
        <ecNumber evidence="4 9">2.5.1.15</ecNumber>
    </recommendedName>
    <alternativeName>
        <fullName evidence="9">Dihydropteroate pyrophosphorylase</fullName>
    </alternativeName>
</protein>
<dbReference type="UniPathway" id="UPA00077">
    <property type="reaction ID" value="UER00156"/>
</dbReference>
<dbReference type="GO" id="GO:0046872">
    <property type="term" value="F:metal ion binding"/>
    <property type="evidence" value="ECO:0007669"/>
    <property type="project" value="UniProtKB-KW"/>
</dbReference>
<dbReference type="STRING" id="1177755.A7A08_01609"/>
<evidence type="ECO:0000259" key="11">
    <source>
        <dbReference type="PROSITE" id="PS50972"/>
    </source>
</evidence>
<dbReference type="PATRIC" id="fig|1177755.3.peg.1616"/>
<dbReference type="Pfam" id="PF00809">
    <property type="entry name" value="Pterin_bind"/>
    <property type="match status" value="1"/>
</dbReference>
<dbReference type="PROSITE" id="PS50972">
    <property type="entry name" value="PTERIN_BINDING"/>
    <property type="match status" value="1"/>
</dbReference>
<dbReference type="GO" id="GO:0004156">
    <property type="term" value="F:dihydropteroate synthase activity"/>
    <property type="evidence" value="ECO:0007669"/>
    <property type="project" value="UniProtKB-EC"/>
</dbReference>
<evidence type="ECO:0000256" key="9">
    <source>
        <dbReference type="RuleBase" id="RU361205"/>
    </source>
</evidence>
<dbReference type="PANTHER" id="PTHR20941">
    <property type="entry name" value="FOLATE SYNTHESIS PROTEINS"/>
    <property type="match status" value="1"/>
</dbReference>
<keyword evidence="6 9" id="KW-0479">Metal-binding</keyword>
<dbReference type="NCBIfam" id="TIGR01496">
    <property type="entry name" value="DHPS"/>
    <property type="match status" value="1"/>
</dbReference>
<comment type="cofactor">
    <cofactor evidence="2 9">
        <name>Mg(2+)</name>
        <dbReference type="ChEBI" id="CHEBI:18420"/>
    </cofactor>
</comment>
<evidence type="ECO:0000256" key="10">
    <source>
        <dbReference type="SAM" id="MobiDB-lite"/>
    </source>
</evidence>
<keyword evidence="5 9" id="KW-0808">Transferase</keyword>
<reference evidence="12 13" key="1">
    <citation type="submission" date="2016-07" db="EMBL/GenBank/DDBJ databases">
        <title>Draft genome sequence of Methyloligella halotolerans C2T (VKM B-2706T=CCUG 61687T=DSM 25045T), a halotolerant polyhydroxybutyrate accumulating methylotroph.</title>
        <authorList>
            <person name="Vasilenko O.V."/>
            <person name="Doronina N.V."/>
            <person name="Poroshina M.N."/>
            <person name="Tarlachkov S.V."/>
            <person name="Trotsenko Y.A."/>
        </authorList>
    </citation>
    <scope>NUCLEOTIDE SEQUENCE [LARGE SCALE GENOMIC DNA]</scope>
    <source>
        <strain evidence="12 13">VKM B-2706</strain>
    </source>
</reference>
<evidence type="ECO:0000313" key="13">
    <source>
        <dbReference type="Proteomes" id="UP000095087"/>
    </source>
</evidence>
<dbReference type="Gene3D" id="3.20.20.20">
    <property type="entry name" value="Dihydropteroate synthase-like"/>
    <property type="match status" value="1"/>
</dbReference>
<sequence>MSRLYLRPLGFVYGPAAKTAQAEGFALPIAGGPVAFTLAEVIEGEPGSSKRRMVAANDLSQTKDRELYEAIGRVTAPREGIAGIPASRLCSGRPVLMGIVNVTPDSFSDGGLFDQKEPAVNHAAELIQAGAEIIDIGGESTRPGSETVPGEDELSRVVPVLEDLRGVQAVISVDTRKAAVARAAAEQGATIFNDVSALTYDPESLQTAVDTGMDLVLMHAQGEPKTMQKNPTYADVVLESTTTWQSVSPRSRRPASQRSGSLPIRESASARTSITIWSFWRIFRFFTGSACRFWSARRGSASSKA</sequence>
<evidence type="ECO:0000256" key="2">
    <source>
        <dbReference type="ARBA" id="ARBA00001946"/>
    </source>
</evidence>
<dbReference type="PROSITE" id="PS00792">
    <property type="entry name" value="DHPS_1"/>
    <property type="match status" value="1"/>
</dbReference>